<gene>
    <name evidence="3" type="primary">rimP</name>
    <name evidence="5" type="ORF">ENW73_02060</name>
</gene>
<sequence>MLDDLPKTTYNLDMKQELFNVVKSVIEALGLEIYHIEFHKNVLRVLIETKEGPLTVETCALVSRHLSERLDAVDLIPHRYRLEVSSPGIERALYEPAHYKRAVGSDCQLITKQGLFLGKILEADDEKIKLVPTKSNPPLADTPRVLPGGLPKAVNEADTTLTIFYTDIKSGHLKVSNETLFGSSEKPKSTDDIRSNNE</sequence>
<dbReference type="GO" id="GO:0000028">
    <property type="term" value="P:ribosomal small subunit assembly"/>
    <property type="evidence" value="ECO:0007669"/>
    <property type="project" value="TreeGrafter"/>
</dbReference>
<dbReference type="PANTHER" id="PTHR33867:SF1">
    <property type="entry name" value="RIBOSOME MATURATION FACTOR RIMP"/>
    <property type="match status" value="1"/>
</dbReference>
<dbReference type="PANTHER" id="PTHR33867">
    <property type="entry name" value="RIBOSOME MATURATION FACTOR RIMP"/>
    <property type="match status" value="1"/>
</dbReference>
<dbReference type="InterPro" id="IPR035956">
    <property type="entry name" value="RimP_N_sf"/>
</dbReference>
<evidence type="ECO:0000256" key="3">
    <source>
        <dbReference type="HAMAP-Rule" id="MF_01077"/>
    </source>
</evidence>
<dbReference type="GO" id="GO:0005829">
    <property type="term" value="C:cytosol"/>
    <property type="evidence" value="ECO:0007669"/>
    <property type="project" value="TreeGrafter"/>
</dbReference>
<proteinExistence type="inferred from homology"/>
<dbReference type="EMBL" id="DTLI01000049">
    <property type="protein sequence ID" value="HHS51638.1"/>
    <property type="molecule type" value="Genomic_DNA"/>
</dbReference>
<comment type="subcellular location">
    <subcellularLocation>
        <location evidence="3">Cytoplasm</location>
    </subcellularLocation>
</comment>
<evidence type="ECO:0000256" key="1">
    <source>
        <dbReference type="ARBA" id="ARBA00022490"/>
    </source>
</evidence>
<reference evidence="5" key="1">
    <citation type="journal article" date="2020" name="mSystems">
        <title>Genome- and Community-Level Interaction Insights into Carbon Utilization and Element Cycling Functions of Hydrothermarchaeota in Hydrothermal Sediment.</title>
        <authorList>
            <person name="Zhou Z."/>
            <person name="Liu Y."/>
            <person name="Xu W."/>
            <person name="Pan J."/>
            <person name="Luo Z.H."/>
            <person name="Li M."/>
        </authorList>
    </citation>
    <scope>NUCLEOTIDE SEQUENCE [LARGE SCALE GENOMIC DNA]</scope>
    <source>
        <strain evidence="5">SpSt-876</strain>
    </source>
</reference>
<dbReference type="AlphaFoldDB" id="A0A7C6E9P6"/>
<dbReference type="Gene3D" id="3.30.300.70">
    <property type="entry name" value="RimP-like superfamily, N-terminal"/>
    <property type="match status" value="1"/>
</dbReference>
<comment type="function">
    <text evidence="3">Required for maturation of 30S ribosomal subunits.</text>
</comment>
<keyword evidence="2 3" id="KW-0690">Ribosome biogenesis</keyword>
<accession>A0A7C6E9P6</accession>
<feature type="domain" description="Ribosome maturation factor RimP N-terminal" evidence="4">
    <location>
        <begin position="22"/>
        <end position="90"/>
    </location>
</feature>
<dbReference type="GO" id="GO:0006412">
    <property type="term" value="P:translation"/>
    <property type="evidence" value="ECO:0007669"/>
    <property type="project" value="TreeGrafter"/>
</dbReference>
<organism evidence="5">
    <name type="scientific">candidate division WOR-3 bacterium</name>
    <dbReference type="NCBI Taxonomy" id="2052148"/>
    <lineage>
        <taxon>Bacteria</taxon>
        <taxon>Bacteria division WOR-3</taxon>
    </lineage>
</organism>
<name>A0A7C6E9P6_UNCW3</name>
<comment type="caution">
    <text evidence="5">The sequence shown here is derived from an EMBL/GenBank/DDBJ whole genome shotgun (WGS) entry which is preliminary data.</text>
</comment>
<evidence type="ECO:0000313" key="5">
    <source>
        <dbReference type="EMBL" id="HHS51638.1"/>
    </source>
</evidence>
<evidence type="ECO:0000259" key="4">
    <source>
        <dbReference type="Pfam" id="PF02576"/>
    </source>
</evidence>
<dbReference type="InterPro" id="IPR028989">
    <property type="entry name" value="RimP_N"/>
</dbReference>
<dbReference type="HAMAP" id="MF_01077">
    <property type="entry name" value="RimP"/>
    <property type="match status" value="1"/>
</dbReference>
<dbReference type="Pfam" id="PF02576">
    <property type="entry name" value="RimP_N"/>
    <property type="match status" value="1"/>
</dbReference>
<protein>
    <recommendedName>
        <fullName evidence="3">Ribosome maturation factor RimP</fullName>
    </recommendedName>
</protein>
<dbReference type="InterPro" id="IPR003728">
    <property type="entry name" value="Ribosome_maturation_RimP"/>
</dbReference>
<dbReference type="FunFam" id="3.30.300.70:FF:000001">
    <property type="entry name" value="Ribosome maturation factor RimP"/>
    <property type="match status" value="1"/>
</dbReference>
<keyword evidence="1 3" id="KW-0963">Cytoplasm</keyword>
<evidence type="ECO:0000256" key="2">
    <source>
        <dbReference type="ARBA" id="ARBA00022517"/>
    </source>
</evidence>
<comment type="similarity">
    <text evidence="3">Belongs to the RimP family.</text>
</comment>
<dbReference type="SUPFAM" id="SSF75420">
    <property type="entry name" value="YhbC-like, N-terminal domain"/>
    <property type="match status" value="1"/>
</dbReference>